<dbReference type="PANTHER" id="PTHR47199:SF2">
    <property type="entry name" value="PHOTOSYSTEM II STABILITY_ASSEMBLY FACTOR HCF136, CHLOROPLASTIC"/>
    <property type="match status" value="1"/>
</dbReference>
<gene>
    <name evidence="2" type="ORF">HDF17_000059</name>
</gene>
<dbReference type="InterPro" id="IPR015943">
    <property type="entry name" value="WD40/YVTN_repeat-like_dom_sf"/>
</dbReference>
<proteinExistence type="predicted"/>
<evidence type="ECO:0008006" key="4">
    <source>
        <dbReference type="Google" id="ProtNLM"/>
    </source>
</evidence>
<keyword evidence="1" id="KW-0732">Signal</keyword>
<comment type="caution">
    <text evidence="2">The sequence shown here is derived from an EMBL/GenBank/DDBJ whole genome shotgun (WGS) entry which is preliminary data.</text>
</comment>
<keyword evidence="3" id="KW-1185">Reference proteome</keyword>
<dbReference type="SUPFAM" id="SSF110296">
    <property type="entry name" value="Oligoxyloglucan reducing end-specific cellobiohydrolase"/>
    <property type="match status" value="1"/>
</dbReference>
<dbReference type="PANTHER" id="PTHR47199">
    <property type="entry name" value="PHOTOSYSTEM II STABILITY/ASSEMBLY FACTOR HCF136, CHLOROPLASTIC"/>
    <property type="match status" value="1"/>
</dbReference>
<dbReference type="RefSeq" id="WP_179486624.1">
    <property type="nucleotide sequence ID" value="NZ_JACCCW010000001.1"/>
</dbReference>
<reference evidence="2 3" key="1">
    <citation type="submission" date="2020-07" db="EMBL/GenBank/DDBJ databases">
        <title>Genomic Encyclopedia of Type Strains, Phase IV (KMG-V): Genome sequencing to study the core and pangenomes of soil and plant-associated prokaryotes.</title>
        <authorList>
            <person name="Whitman W."/>
        </authorList>
    </citation>
    <scope>NUCLEOTIDE SEQUENCE [LARGE SCALE GENOMIC DNA]</scope>
    <source>
        <strain evidence="2 3">X4EP2</strain>
    </source>
</reference>
<feature type="signal peptide" evidence="1">
    <location>
        <begin position="1"/>
        <end position="17"/>
    </location>
</feature>
<evidence type="ECO:0000256" key="1">
    <source>
        <dbReference type="SAM" id="SignalP"/>
    </source>
</evidence>
<name>A0A7Y9TIZ7_9BACT</name>
<evidence type="ECO:0000313" key="2">
    <source>
        <dbReference type="EMBL" id="NYF77772.1"/>
    </source>
</evidence>
<dbReference type="EMBL" id="JACCCW010000001">
    <property type="protein sequence ID" value="NYF77772.1"/>
    <property type="molecule type" value="Genomic_DNA"/>
</dbReference>
<dbReference type="AlphaFoldDB" id="A0A7Y9TIZ7"/>
<dbReference type="Gene3D" id="2.130.10.10">
    <property type="entry name" value="YVTN repeat-like/Quinoprotein amine dehydrogenase"/>
    <property type="match status" value="1"/>
</dbReference>
<dbReference type="Proteomes" id="UP000589520">
    <property type="component" value="Unassembled WGS sequence"/>
</dbReference>
<organism evidence="2 3">
    <name type="scientific">Granulicella arctica</name>
    <dbReference type="NCBI Taxonomy" id="940613"/>
    <lineage>
        <taxon>Bacteria</taxon>
        <taxon>Pseudomonadati</taxon>
        <taxon>Acidobacteriota</taxon>
        <taxon>Terriglobia</taxon>
        <taxon>Terriglobales</taxon>
        <taxon>Acidobacteriaceae</taxon>
        <taxon>Granulicella</taxon>
    </lineage>
</organism>
<evidence type="ECO:0000313" key="3">
    <source>
        <dbReference type="Proteomes" id="UP000589520"/>
    </source>
</evidence>
<protein>
    <recommendedName>
        <fullName evidence="4">Photosynthesis system II assembly factor Ycf48/Hcf136-like domain-containing protein</fullName>
    </recommendedName>
</protein>
<accession>A0A7Y9TIZ7</accession>
<feature type="chain" id="PRO_5030967481" description="Photosynthesis system II assembly factor Ycf48/Hcf136-like domain-containing protein" evidence="1">
    <location>
        <begin position="18"/>
        <end position="375"/>
    </location>
</feature>
<sequence>MRLMIALFLLATATLQAQWTLEESHTTASLRGIDNVGGGIVWASGTNGTVLRSEDGGYLWQTCTTPPGAEKLDFRGVQAFDENTAIVMSSGTGDLSRLYKTTDGCQSWKLLFTNPDKDGFWDAIQFSKDRNFGVLLGDPVNNIFVIMLTINGGSKWERQTLKATADIHGEAVFAASNSSLLVPYSGDRFFCTGGSGGPRIISLGAGFTDTGITPRKHLPWETALSAERLKTSTSLPSNGCFALAESQKGSGLIIAVGGDYLKPNDRANTAWTNVFDKTAADAKSMYGFHPAQTPPHGYRSAVVYDAGLKAWITVGPNGTDVSFDDGKDWRALKPSKDDAVDADQGWNALSLPFVVGAKGRIGRLNDNSVIGLRGQ</sequence>